<feature type="compositionally biased region" description="Acidic residues" evidence="1">
    <location>
        <begin position="12"/>
        <end position="21"/>
    </location>
</feature>
<feature type="compositionally biased region" description="Pro residues" evidence="1">
    <location>
        <begin position="150"/>
        <end position="162"/>
    </location>
</feature>
<gene>
    <name evidence="3" type="ORF">ACFFVI_12655</name>
</gene>
<organism evidence="3 4">
    <name type="scientific">Kineococcus gynurae</name>
    <dbReference type="NCBI Taxonomy" id="452979"/>
    <lineage>
        <taxon>Bacteria</taxon>
        <taxon>Bacillati</taxon>
        <taxon>Actinomycetota</taxon>
        <taxon>Actinomycetes</taxon>
        <taxon>Kineosporiales</taxon>
        <taxon>Kineosporiaceae</taxon>
        <taxon>Kineococcus</taxon>
    </lineage>
</organism>
<protein>
    <recommendedName>
        <fullName evidence="5">Outer membrane protein</fullName>
    </recommendedName>
</protein>
<keyword evidence="2" id="KW-0472">Membrane</keyword>
<name>A0ABV5LUQ7_9ACTN</name>
<keyword evidence="2" id="KW-1133">Transmembrane helix</keyword>
<sequence>MTDQPDLPVTPEVEEFDDLTDADPRRGRRQQVIAAAAALAVLGAGVVGFLWISSPPSSADDTFAVTSALRATPTPVLTTATTSPFAPSTKRLFVASGSGGGSTAGTSGSGSTGSGSTGTGSTGTPTTGSGGSSTGTTTTATTSTATPTPTTTPTPRPTPSPTPAKLAAAEACTALDATITATTSAIGAVVGGADTVVTGHGLGVQVVAARTVAERSADPTIADLATRIATAENGVRTDLLAAVDPTTVAVRNPDLQVAGTALAQRCAAAADPLA</sequence>
<evidence type="ECO:0000313" key="3">
    <source>
        <dbReference type="EMBL" id="MFB9377818.1"/>
    </source>
</evidence>
<feature type="transmembrane region" description="Helical" evidence="2">
    <location>
        <begin position="32"/>
        <end position="52"/>
    </location>
</feature>
<comment type="caution">
    <text evidence="3">The sequence shown here is derived from an EMBL/GenBank/DDBJ whole genome shotgun (WGS) entry which is preliminary data.</text>
</comment>
<accession>A0ABV5LUQ7</accession>
<feature type="compositionally biased region" description="Gly residues" evidence="1">
    <location>
        <begin position="97"/>
        <end position="121"/>
    </location>
</feature>
<proteinExistence type="predicted"/>
<feature type="region of interest" description="Disordered" evidence="1">
    <location>
        <begin position="91"/>
        <end position="166"/>
    </location>
</feature>
<reference evidence="3 4" key="1">
    <citation type="submission" date="2024-09" db="EMBL/GenBank/DDBJ databases">
        <authorList>
            <person name="Sun Q."/>
            <person name="Mori K."/>
        </authorList>
    </citation>
    <scope>NUCLEOTIDE SEQUENCE [LARGE SCALE GENOMIC DNA]</scope>
    <source>
        <strain evidence="3 4">TISTR 1856</strain>
    </source>
</reference>
<evidence type="ECO:0000256" key="1">
    <source>
        <dbReference type="SAM" id="MobiDB-lite"/>
    </source>
</evidence>
<dbReference type="RefSeq" id="WP_380137823.1">
    <property type="nucleotide sequence ID" value="NZ_JBHLUI010000008.1"/>
</dbReference>
<evidence type="ECO:0000256" key="2">
    <source>
        <dbReference type="SAM" id="Phobius"/>
    </source>
</evidence>
<keyword evidence="4" id="KW-1185">Reference proteome</keyword>
<evidence type="ECO:0000313" key="4">
    <source>
        <dbReference type="Proteomes" id="UP001589748"/>
    </source>
</evidence>
<keyword evidence="2" id="KW-0812">Transmembrane</keyword>
<feature type="compositionally biased region" description="Low complexity" evidence="1">
    <location>
        <begin position="134"/>
        <end position="149"/>
    </location>
</feature>
<dbReference type="Proteomes" id="UP001589748">
    <property type="component" value="Unassembled WGS sequence"/>
</dbReference>
<evidence type="ECO:0008006" key="5">
    <source>
        <dbReference type="Google" id="ProtNLM"/>
    </source>
</evidence>
<feature type="region of interest" description="Disordered" evidence="1">
    <location>
        <begin position="1"/>
        <end position="25"/>
    </location>
</feature>
<dbReference type="EMBL" id="JBHMDM010000007">
    <property type="protein sequence ID" value="MFB9377818.1"/>
    <property type="molecule type" value="Genomic_DNA"/>
</dbReference>